<dbReference type="AlphaFoldDB" id="B1ZMX0"/>
<dbReference type="Pfam" id="PF01878">
    <property type="entry name" value="EVE"/>
    <property type="match status" value="1"/>
</dbReference>
<dbReference type="EMBL" id="CP001032">
    <property type="protein sequence ID" value="ACB75398.1"/>
    <property type="molecule type" value="Genomic_DNA"/>
</dbReference>
<name>B1ZMX0_OPITP</name>
<keyword evidence="3" id="KW-1185">Reference proteome</keyword>
<dbReference type="InterPro" id="IPR015947">
    <property type="entry name" value="PUA-like_sf"/>
</dbReference>
<gene>
    <name evidence="2" type="ordered locus">Oter_2115</name>
</gene>
<dbReference type="InterPro" id="IPR052181">
    <property type="entry name" value="5hmC_binding"/>
</dbReference>
<organism evidence="2 3">
    <name type="scientific">Opitutus terrae (strain DSM 11246 / JCM 15787 / PB90-1)</name>
    <dbReference type="NCBI Taxonomy" id="452637"/>
    <lineage>
        <taxon>Bacteria</taxon>
        <taxon>Pseudomonadati</taxon>
        <taxon>Verrucomicrobiota</taxon>
        <taxon>Opitutia</taxon>
        <taxon>Opitutales</taxon>
        <taxon>Opitutaceae</taxon>
        <taxon>Opitutus</taxon>
    </lineage>
</organism>
<accession>B1ZMX0</accession>
<dbReference type="Proteomes" id="UP000007013">
    <property type="component" value="Chromosome"/>
</dbReference>
<dbReference type="SUPFAM" id="SSF88697">
    <property type="entry name" value="PUA domain-like"/>
    <property type="match status" value="1"/>
</dbReference>
<dbReference type="RefSeq" id="WP_012374935.1">
    <property type="nucleotide sequence ID" value="NC_010571.1"/>
</dbReference>
<dbReference type="eggNOG" id="COG2947">
    <property type="taxonomic scope" value="Bacteria"/>
</dbReference>
<dbReference type="Gene3D" id="3.10.590.10">
    <property type="entry name" value="ph1033 like domains"/>
    <property type="match status" value="1"/>
</dbReference>
<dbReference type="KEGG" id="ote:Oter_2115"/>
<dbReference type="HOGENOM" id="CLU_041799_2_1_0"/>
<dbReference type="InterPro" id="IPR047197">
    <property type="entry name" value="THYN1-like_EVE"/>
</dbReference>
<protein>
    <recommendedName>
        <fullName evidence="1">EVE domain-containing protein</fullName>
    </recommendedName>
</protein>
<dbReference type="PANTHER" id="PTHR14087:SF7">
    <property type="entry name" value="THYMOCYTE NUCLEAR PROTEIN 1"/>
    <property type="match status" value="1"/>
</dbReference>
<proteinExistence type="predicted"/>
<dbReference type="OrthoDB" id="9791347at2"/>
<evidence type="ECO:0000313" key="3">
    <source>
        <dbReference type="Proteomes" id="UP000007013"/>
    </source>
</evidence>
<evidence type="ECO:0000259" key="1">
    <source>
        <dbReference type="Pfam" id="PF01878"/>
    </source>
</evidence>
<dbReference type="InterPro" id="IPR002740">
    <property type="entry name" value="EVE_domain"/>
</dbReference>
<reference evidence="2 3" key="1">
    <citation type="journal article" date="2011" name="J. Bacteriol.">
        <title>Genome sequence of the verrucomicrobium Opitutus terrae PB90-1, an abundant inhabitant of rice paddy soil ecosystems.</title>
        <authorList>
            <person name="van Passel M.W."/>
            <person name="Kant R."/>
            <person name="Palva A."/>
            <person name="Copeland A."/>
            <person name="Lucas S."/>
            <person name="Lapidus A."/>
            <person name="Glavina del Rio T."/>
            <person name="Pitluck S."/>
            <person name="Goltsman E."/>
            <person name="Clum A."/>
            <person name="Sun H."/>
            <person name="Schmutz J."/>
            <person name="Larimer F.W."/>
            <person name="Land M.L."/>
            <person name="Hauser L."/>
            <person name="Kyrpides N."/>
            <person name="Mikhailova N."/>
            <person name="Richardson P.P."/>
            <person name="Janssen P.H."/>
            <person name="de Vos W.M."/>
            <person name="Smidt H."/>
        </authorList>
    </citation>
    <scope>NUCLEOTIDE SEQUENCE [LARGE SCALE GENOMIC DNA]</scope>
    <source>
        <strain evidence="3">DSM 11246 / JCM 15787 / PB90-1</strain>
    </source>
</reference>
<dbReference type="STRING" id="452637.Oter_2115"/>
<feature type="domain" description="EVE" evidence="1">
    <location>
        <begin position="4"/>
        <end position="134"/>
    </location>
</feature>
<sequence length="138" mass="15450">MTTQYWLVKSEPEAYAWTDLVRDRRTAWTGVRSFPARLNLQRMRRGDRVLFYESVTTKAVIGIAEVTKPAFPDTTADEPGWVAVGLKAVEPLGQPVTLAQIKAEPALADIALLRQSRLSVLPLSAEAYQRIVKLGQKR</sequence>
<dbReference type="PANTHER" id="PTHR14087">
    <property type="entry name" value="THYMOCYTE NUCLEAR PROTEIN 1"/>
    <property type="match status" value="1"/>
</dbReference>
<evidence type="ECO:0000313" key="2">
    <source>
        <dbReference type="EMBL" id="ACB75398.1"/>
    </source>
</evidence>
<dbReference type="CDD" id="cd21133">
    <property type="entry name" value="EVE"/>
    <property type="match status" value="1"/>
</dbReference>